<dbReference type="AlphaFoldDB" id="A0A9N8MKS6"/>
<dbReference type="InterPro" id="IPR057727">
    <property type="entry name" value="WCX_dom"/>
</dbReference>
<feature type="domain" description="WYL" evidence="1">
    <location>
        <begin position="166"/>
        <end position="237"/>
    </location>
</feature>
<accession>A0A9N8MKS6</accession>
<keyword evidence="4" id="KW-1185">Reference proteome</keyword>
<evidence type="ECO:0000313" key="4">
    <source>
        <dbReference type="Proteomes" id="UP000675121"/>
    </source>
</evidence>
<name>A0A9N8MKS6_9BURK</name>
<dbReference type="Proteomes" id="UP000675121">
    <property type="component" value="Unassembled WGS sequence"/>
</dbReference>
<evidence type="ECO:0000259" key="2">
    <source>
        <dbReference type="Pfam" id="PF25583"/>
    </source>
</evidence>
<dbReference type="InterPro" id="IPR026881">
    <property type="entry name" value="WYL_dom"/>
</dbReference>
<dbReference type="PANTHER" id="PTHR34580:SF1">
    <property type="entry name" value="PROTEIN PAFC"/>
    <property type="match status" value="1"/>
</dbReference>
<dbReference type="Pfam" id="PF13280">
    <property type="entry name" value="WYL"/>
    <property type="match status" value="1"/>
</dbReference>
<sequence length="363" mass="40913">MPSNPRLVEALFRLLPYVEDENDEAKAASAGISMSDLLARLAAEFDPKPNERTVRRALGDMSELVSHVGHTRGARWFKTSANPLLRDERTMSANLAIALCALNRVAARQLPAVVLADLQPYFERATATLALERNNERAKRGRSWASKTLRIDSTQPVLPPPVDAGVYQAVTQGLLYDLKLSFRNRPAGQTEPGERVYRMSPLALVDRGGVLYLIAWGPDSPGNQFMFRMDRLSDVRVLSEPADQDPAFDLTKYVETESKFHFMPEPEVELRLRVYESANGEQGRRSSHMLREFRLSSDQGPVEEGENHSFVLTARVKPSVMLRQFLHSHSDSIEILAPQSLRDEFAQRARNLLKRYDDASVVR</sequence>
<dbReference type="Pfam" id="PF25583">
    <property type="entry name" value="WCX"/>
    <property type="match status" value="1"/>
</dbReference>
<dbReference type="PANTHER" id="PTHR34580">
    <property type="match status" value="1"/>
</dbReference>
<evidence type="ECO:0008006" key="5">
    <source>
        <dbReference type="Google" id="ProtNLM"/>
    </source>
</evidence>
<protein>
    <recommendedName>
        <fullName evidence="5">WYL domain-containing protein</fullName>
    </recommendedName>
</protein>
<proteinExistence type="predicted"/>
<gene>
    <name evidence="3" type="ORF">R70211_00714</name>
</gene>
<comment type="caution">
    <text evidence="3">The sequence shown here is derived from an EMBL/GenBank/DDBJ whole genome shotgun (WGS) entry which is preliminary data.</text>
</comment>
<feature type="domain" description="WCX" evidence="2">
    <location>
        <begin position="267"/>
        <end position="353"/>
    </location>
</feature>
<dbReference type="InterPro" id="IPR051534">
    <property type="entry name" value="CBASS_pafABC_assoc_protein"/>
</dbReference>
<dbReference type="PROSITE" id="PS52050">
    <property type="entry name" value="WYL"/>
    <property type="match status" value="1"/>
</dbReference>
<dbReference type="RefSeq" id="WP_211621280.1">
    <property type="nucleotide sequence ID" value="NZ_CAJNAZ010000022.1"/>
</dbReference>
<reference evidence="3" key="1">
    <citation type="submission" date="2021-02" db="EMBL/GenBank/DDBJ databases">
        <authorList>
            <person name="Vanwijnsberghe S."/>
        </authorList>
    </citation>
    <scope>NUCLEOTIDE SEQUENCE</scope>
    <source>
        <strain evidence="3">R-70211</strain>
    </source>
</reference>
<evidence type="ECO:0000259" key="1">
    <source>
        <dbReference type="Pfam" id="PF13280"/>
    </source>
</evidence>
<dbReference type="EMBL" id="CAJNAS010000002">
    <property type="protein sequence ID" value="CAE6864891.1"/>
    <property type="molecule type" value="Genomic_DNA"/>
</dbReference>
<evidence type="ECO:0000313" key="3">
    <source>
        <dbReference type="EMBL" id="CAE6864891.1"/>
    </source>
</evidence>
<organism evidence="3 4">
    <name type="scientific">Paraburkholderia domus</name>
    <dbReference type="NCBI Taxonomy" id="2793075"/>
    <lineage>
        <taxon>Bacteria</taxon>
        <taxon>Pseudomonadati</taxon>
        <taxon>Pseudomonadota</taxon>
        <taxon>Betaproteobacteria</taxon>
        <taxon>Burkholderiales</taxon>
        <taxon>Burkholderiaceae</taxon>
        <taxon>Paraburkholderia</taxon>
    </lineage>
</organism>